<sequence length="435" mass="49541">MGVSLNFNISPLVKQRKGRPKMTFPKKLFIWLMILGFCRRIKADHSECPEEIQIELMARLQIILANCALQAARFGLPPSQGNFRSLSRDTHLRERERHLLIFTPLDPTHVNQCPNSFMSRGFLKLARQFHSLALEDYNVIAVQLRNVLVFHGQLDSNQPRTLLILRWLRERLGSVISLMNNHLDFLRQYDDAIDSRVKEELGIVVESTAPRPAKDYQQWMTELVKLREVFNTETYNLLLMGEVEEPLPASTEGLAGVGLQEDVSDFTLSTSQLPTDRIIRWAECHISRLREVTDGCAMVYTDVGINDDEVSKIIQEMVESDECAVVDTDDIVVGETHLDTVMSRPWDVVRCDHEAPALLRIGNIAIKVSGDRGRMMRNMHEMSEMCGFVGTSRIDEQLRAAGHVSSMSRGYEGGQDVVAERRLVSLSRARHNTNW</sequence>
<reference evidence="2 3" key="1">
    <citation type="journal article" date="2019" name="Sci. Rep.">
        <title>Comparative genomics of chytrid fungi reveal insights into the obligate biotrophic and pathogenic lifestyle of Synchytrium endobioticum.</title>
        <authorList>
            <person name="van de Vossenberg B.T.L.H."/>
            <person name="Warris S."/>
            <person name="Nguyen H.D.T."/>
            <person name="van Gent-Pelzer M.P.E."/>
            <person name="Joly D.L."/>
            <person name="van de Geest H.C."/>
            <person name="Bonants P.J.M."/>
            <person name="Smith D.S."/>
            <person name="Levesque C.A."/>
            <person name="van der Lee T.A.J."/>
        </authorList>
    </citation>
    <scope>NUCLEOTIDE SEQUENCE [LARGE SCALE GENOMIC DNA]</scope>
    <source>
        <strain evidence="2 3">MB42</strain>
    </source>
</reference>
<keyword evidence="3" id="KW-1185">Reference proteome</keyword>
<dbReference type="AlphaFoldDB" id="A0A507C7R4"/>
<dbReference type="Proteomes" id="UP000317494">
    <property type="component" value="Unassembled WGS sequence"/>
</dbReference>
<name>A0A507C7R4_9FUNG</name>
<evidence type="ECO:0000313" key="2">
    <source>
        <dbReference type="EMBL" id="TPX34104.1"/>
    </source>
</evidence>
<feature type="signal peptide" evidence="1">
    <location>
        <begin position="1"/>
        <end position="43"/>
    </location>
</feature>
<comment type="caution">
    <text evidence="2">The sequence shown here is derived from an EMBL/GenBank/DDBJ whole genome shotgun (WGS) entry which is preliminary data.</text>
</comment>
<keyword evidence="1" id="KW-0732">Signal</keyword>
<gene>
    <name evidence="2" type="ORF">SeMB42_g07379</name>
</gene>
<proteinExistence type="predicted"/>
<dbReference type="EMBL" id="QEAN01000512">
    <property type="protein sequence ID" value="TPX34104.1"/>
    <property type="molecule type" value="Genomic_DNA"/>
</dbReference>
<accession>A0A507C7R4</accession>
<organism evidence="2 3">
    <name type="scientific">Synchytrium endobioticum</name>
    <dbReference type="NCBI Taxonomy" id="286115"/>
    <lineage>
        <taxon>Eukaryota</taxon>
        <taxon>Fungi</taxon>
        <taxon>Fungi incertae sedis</taxon>
        <taxon>Chytridiomycota</taxon>
        <taxon>Chytridiomycota incertae sedis</taxon>
        <taxon>Chytridiomycetes</taxon>
        <taxon>Synchytriales</taxon>
        <taxon>Synchytriaceae</taxon>
        <taxon>Synchytrium</taxon>
    </lineage>
</organism>
<evidence type="ECO:0000256" key="1">
    <source>
        <dbReference type="SAM" id="SignalP"/>
    </source>
</evidence>
<evidence type="ECO:0000313" key="3">
    <source>
        <dbReference type="Proteomes" id="UP000317494"/>
    </source>
</evidence>
<protein>
    <submittedName>
        <fullName evidence="2">Uncharacterized protein</fullName>
    </submittedName>
</protein>
<dbReference type="VEuPathDB" id="FungiDB:SeMB42_g07379"/>
<feature type="chain" id="PRO_5021229574" evidence="1">
    <location>
        <begin position="44"/>
        <end position="435"/>
    </location>
</feature>